<accession>A0A317SIS7</accession>
<name>A0A317SIS7_9PEZI</name>
<dbReference type="AlphaFoldDB" id="A0A317SIS7"/>
<evidence type="ECO:0000313" key="2">
    <source>
        <dbReference type="Proteomes" id="UP000246991"/>
    </source>
</evidence>
<protein>
    <submittedName>
        <fullName evidence="1">Uncharacterized protein</fullName>
    </submittedName>
</protein>
<comment type="caution">
    <text evidence="1">The sequence shown here is derived from an EMBL/GenBank/DDBJ whole genome shotgun (WGS) entry which is preliminary data.</text>
</comment>
<keyword evidence="2" id="KW-1185">Reference proteome</keyword>
<dbReference type="Proteomes" id="UP000246991">
    <property type="component" value="Unassembled WGS sequence"/>
</dbReference>
<sequence>MRRKIQWQTFKFGRAIYCPPPPACSWSPLLPICVLPIPKLKTSMIRQKRNRNRWHQSLN</sequence>
<dbReference type="EMBL" id="PYWC01000082">
    <property type="protein sequence ID" value="PWW73336.1"/>
    <property type="molecule type" value="Genomic_DNA"/>
</dbReference>
<organism evidence="1 2">
    <name type="scientific">Tuber magnatum</name>
    <name type="common">white Piedmont truffle</name>
    <dbReference type="NCBI Taxonomy" id="42249"/>
    <lineage>
        <taxon>Eukaryota</taxon>
        <taxon>Fungi</taxon>
        <taxon>Dikarya</taxon>
        <taxon>Ascomycota</taxon>
        <taxon>Pezizomycotina</taxon>
        <taxon>Pezizomycetes</taxon>
        <taxon>Pezizales</taxon>
        <taxon>Tuberaceae</taxon>
        <taxon>Tuber</taxon>
    </lineage>
</organism>
<gene>
    <name evidence="1" type="ORF">C7212DRAFT_332422</name>
</gene>
<reference evidence="1 2" key="1">
    <citation type="submission" date="2018-03" db="EMBL/GenBank/DDBJ databases">
        <title>Genomes of Pezizomycetes fungi and the evolution of truffles.</title>
        <authorList>
            <person name="Murat C."/>
            <person name="Payen T."/>
            <person name="Noel B."/>
            <person name="Kuo A."/>
            <person name="Martin F.M."/>
        </authorList>
    </citation>
    <scope>NUCLEOTIDE SEQUENCE [LARGE SCALE GENOMIC DNA]</scope>
    <source>
        <strain evidence="1">091103-1</strain>
    </source>
</reference>
<proteinExistence type="predicted"/>
<evidence type="ECO:0000313" key="1">
    <source>
        <dbReference type="EMBL" id="PWW73336.1"/>
    </source>
</evidence>